<evidence type="ECO:0000313" key="2">
    <source>
        <dbReference type="Proteomes" id="UP000188246"/>
    </source>
</evidence>
<dbReference type="AlphaFoldDB" id="A0A1Q2D7H0"/>
<name>A0A1Q2D7H0_9ENTE</name>
<dbReference type="OrthoDB" id="9792626at2"/>
<dbReference type="InterPro" id="IPR004360">
    <property type="entry name" value="Glyas_Fos-R_dOase_dom"/>
</dbReference>
<dbReference type="STRING" id="633807.BW732_09100"/>
<dbReference type="Pfam" id="PF00903">
    <property type="entry name" value="Glyoxalase"/>
    <property type="match status" value="2"/>
</dbReference>
<dbReference type="RefSeq" id="WP_077276443.1">
    <property type="nucleotide sequence ID" value="NZ_CP019609.1"/>
</dbReference>
<keyword evidence="2" id="KW-1185">Reference proteome</keyword>
<accession>A0A1Q2D7H0</accession>
<dbReference type="InterPro" id="IPR037523">
    <property type="entry name" value="VOC_core"/>
</dbReference>
<dbReference type="EMBL" id="CP019609">
    <property type="protein sequence ID" value="AQP54366.1"/>
    <property type="molecule type" value="Genomic_DNA"/>
</dbReference>
<evidence type="ECO:0000313" key="1">
    <source>
        <dbReference type="EMBL" id="AQP54366.1"/>
    </source>
</evidence>
<dbReference type="PROSITE" id="PS51819">
    <property type="entry name" value="VOC"/>
    <property type="match status" value="2"/>
</dbReference>
<protein>
    <submittedName>
        <fullName evidence="1">Uncharacterized protein</fullName>
    </submittedName>
</protein>
<dbReference type="Proteomes" id="UP000188246">
    <property type="component" value="Chromosome"/>
</dbReference>
<dbReference type="KEGG" id="vpi:BW732_09100"/>
<proteinExistence type="predicted"/>
<dbReference type="Gene3D" id="3.10.180.10">
    <property type="entry name" value="2,3-Dihydroxybiphenyl 1,2-Dioxygenase, domain 1"/>
    <property type="match status" value="2"/>
</dbReference>
<dbReference type="PANTHER" id="PTHR43279:SF1">
    <property type="entry name" value="CATECHOL-2,3-DIOXYGENASE"/>
    <property type="match status" value="1"/>
</dbReference>
<organism evidence="1 2">
    <name type="scientific">Vagococcus penaei</name>
    <dbReference type="NCBI Taxonomy" id="633807"/>
    <lineage>
        <taxon>Bacteria</taxon>
        <taxon>Bacillati</taxon>
        <taxon>Bacillota</taxon>
        <taxon>Bacilli</taxon>
        <taxon>Lactobacillales</taxon>
        <taxon>Enterococcaceae</taxon>
        <taxon>Vagococcus</taxon>
    </lineage>
</organism>
<dbReference type="PANTHER" id="PTHR43279">
    <property type="entry name" value="CATECHOL-2,3-DIOXYGENASE"/>
    <property type="match status" value="1"/>
</dbReference>
<dbReference type="InterPro" id="IPR029068">
    <property type="entry name" value="Glyas_Bleomycin-R_OHBP_Dase"/>
</dbReference>
<gene>
    <name evidence="1" type="ORF">BW732_09100</name>
</gene>
<reference evidence="1 2" key="1">
    <citation type="journal article" date="2010" name="Int. J. Syst. Evol. Microbiol.">
        <title>Vagococcus penaei sp. nov., isolated from spoilage microbiota of cooked shrimp (Penaeus vannamei).</title>
        <authorList>
            <person name="Jaffres E."/>
            <person name="Prevost H."/>
            <person name="Rossero A."/>
            <person name="Joffraud J.J."/>
            <person name="Dousset X."/>
        </authorList>
    </citation>
    <scope>NUCLEOTIDE SEQUENCE [LARGE SCALE GENOMIC DNA]</scope>
    <source>
        <strain evidence="1 2">CD276</strain>
    </source>
</reference>
<dbReference type="SUPFAM" id="SSF54593">
    <property type="entry name" value="Glyoxalase/Bleomycin resistance protein/Dihydroxybiphenyl dioxygenase"/>
    <property type="match status" value="1"/>
</dbReference>
<sequence length="291" mass="33174">MESFSLDPALQLASVAIKVKDLDKMENFYRHVVGLDLINEENDMAIMGLGQDKKKLLGLVYTPHANLDANQGTGLNHMAFVFPKREQLGAFIHHLFKLNYPIDGESDHGYCEAIYITDPEGNRLAFVWDKPKDEWPLQNGRINGVTKSLDLRKVTKKAKDEYVKVPEGTKVGYVHLSVSDLDQSHDFYTRLLGFALKDDDFINMHYLTVNDYHHHIALDSWTPASNVRNVQEDDLGVDHVTFSVPSFDSLVALKNHLEHEHADLYFNKGKQIIGITDPNGIQLWFRVFPNQ</sequence>